<dbReference type="GO" id="GO:2000781">
    <property type="term" value="P:positive regulation of double-strand break repair"/>
    <property type="evidence" value="ECO:0007669"/>
    <property type="project" value="InterPro"/>
</dbReference>
<gene>
    <name evidence="2" type="ORF">OXX778_LOCUS849</name>
</gene>
<organism evidence="2 3">
    <name type="scientific">Brachionus calyciflorus</name>
    <dbReference type="NCBI Taxonomy" id="104777"/>
    <lineage>
        <taxon>Eukaryota</taxon>
        <taxon>Metazoa</taxon>
        <taxon>Spiralia</taxon>
        <taxon>Gnathifera</taxon>
        <taxon>Rotifera</taxon>
        <taxon>Eurotatoria</taxon>
        <taxon>Monogononta</taxon>
        <taxon>Pseudotrocha</taxon>
        <taxon>Ploima</taxon>
        <taxon>Brachionidae</taxon>
        <taxon>Brachionus</taxon>
    </lineage>
</organism>
<evidence type="ECO:0000259" key="1">
    <source>
        <dbReference type="SMART" id="SM00292"/>
    </source>
</evidence>
<feature type="domain" description="BRCT" evidence="1">
    <location>
        <begin position="1"/>
        <end position="78"/>
    </location>
</feature>
<dbReference type="GO" id="GO:0035861">
    <property type="term" value="C:site of double-strand break"/>
    <property type="evidence" value="ECO:0007669"/>
    <property type="project" value="TreeGrafter"/>
</dbReference>
<reference evidence="2" key="1">
    <citation type="submission" date="2021-02" db="EMBL/GenBank/DDBJ databases">
        <authorList>
            <person name="Nowell W R."/>
        </authorList>
    </citation>
    <scope>NUCLEOTIDE SEQUENCE</scope>
    <source>
        <strain evidence="2">Ploen Becks lab</strain>
    </source>
</reference>
<dbReference type="Gene3D" id="3.40.50.10190">
    <property type="entry name" value="BRCT domain"/>
    <property type="match status" value="2"/>
</dbReference>
<dbReference type="GO" id="GO:0006974">
    <property type="term" value="P:DNA damage response"/>
    <property type="evidence" value="ECO:0007669"/>
    <property type="project" value="TreeGrafter"/>
</dbReference>
<dbReference type="GO" id="GO:0005634">
    <property type="term" value="C:nucleus"/>
    <property type="evidence" value="ECO:0007669"/>
    <property type="project" value="TreeGrafter"/>
</dbReference>
<dbReference type="AlphaFoldDB" id="A0A813LXT3"/>
<dbReference type="SMART" id="SM00292">
    <property type="entry name" value="BRCT"/>
    <property type="match status" value="1"/>
</dbReference>
<dbReference type="InterPro" id="IPR042479">
    <property type="entry name" value="Slf1"/>
</dbReference>
<accession>A0A813LXT3</accession>
<protein>
    <recommendedName>
        <fullName evidence="1">BRCT domain-containing protein</fullName>
    </recommendedName>
</protein>
<keyword evidence="3" id="KW-1185">Reference proteome</keyword>
<proteinExistence type="predicted"/>
<dbReference type="CDD" id="cd17738">
    <property type="entry name" value="BRCT_TopBP1_rpt7"/>
    <property type="match status" value="1"/>
</dbReference>
<sequence length="507" mass="58715">MKPNPTFQFSTMEKEFYTKLQKAIKKLDGNYDLSKTYSTKASHLIVDKMVCTEKILCFISAGKWILTQSYIKSCLRESVFLDEHNFHVSTKFPNSKLARISLKWMEGIKKGIENSPFHGWDVAIFMENEEKSSAVSRIIKSGNGNFACLGQTARFNRSFSSRFTLVVYDEPSKEKAIDFASNLNILAYPFQSIPDYLMQGIKSDLPVLPIDYYEKLNLNGPLKDSSTKNDSNNKIKKVADELSSKMNSQDKDIFLIKFKRFLRKCNQQSKETDFLDSAIDDQFMNLWLNKAYFEAFFVLPASEFDKLPSLAMITALFEFLLMNSNTIKKTFKLRATQFQSVDSLYEIIYYKVLTYLTSKIIFFPSICEERYKYFDEVFSNLMIEFRMAELKQSDLKGLIDVIYLISIHDYLMINLDKKATSKSLISKNKLEKTELFNNFLDAISNDKNMSQVLLDKLLEILAFVNTYVSKSKLYKRFNVAFNESIANNSENSNLKNIFAETIDDFNL</sequence>
<dbReference type="Pfam" id="PF16770">
    <property type="entry name" value="RTT107_BRCT_5"/>
    <property type="match status" value="1"/>
</dbReference>
<dbReference type="SUPFAM" id="SSF52113">
    <property type="entry name" value="BRCT domain"/>
    <property type="match status" value="1"/>
</dbReference>
<dbReference type="GO" id="GO:1990166">
    <property type="term" value="P:protein localization to site of double-strand break"/>
    <property type="evidence" value="ECO:0007669"/>
    <property type="project" value="TreeGrafter"/>
</dbReference>
<dbReference type="InterPro" id="IPR001357">
    <property type="entry name" value="BRCT_dom"/>
</dbReference>
<evidence type="ECO:0000313" key="2">
    <source>
        <dbReference type="EMBL" id="CAF0709764.1"/>
    </source>
</evidence>
<dbReference type="Proteomes" id="UP000663879">
    <property type="component" value="Unassembled WGS sequence"/>
</dbReference>
<name>A0A813LXT3_9BILA</name>
<dbReference type="PANTHER" id="PTHR46677:SF1">
    <property type="entry name" value="SMC5-SMC6 COMPLEX LOCALIZATION FACTOR PROTEIN 1"/>
    <property type="match status" value="1"/>
</dbReference>
<comment type="caution">
    <text evidence="2">The sequence shown here is derived from an EMBL/GenBank/DDBJ whole genome shotgun (WGS) entry which is preliminary data.</text>
</comment>
<dbReference type="PANTHER" id="PTHR46677">
    <property type="entry name" value="SMC5-SMC6 COMPLEX LOCALIZATION FACTOR PROTEIN 1"/>
    <property type="match status" value="1"/>
</dbReference>
<dbReference type="InterPro" id="IPR036420">
    <property type="entry name" value="BRCT_dom_sf"/>
</dbReference>
<dbReference type="EMBL" id="CAJNOC010000048">
    <property type="protein sequence ID" value="CAF0709764.1"/>
    <property type="molecule type" value="Genomic_DNA"/>
</dbReference>
<evidence type="ECO:0000313" key="3">
    <source>
        <dbReference type="Proteomes" id="UP000663879"/>
    </source>
</evidence>
<dbReference type="OrthoDB" id="251770at2759"/>